<dbReference type="KEGG" id="vg:80518969"/>
<name>A0A6N1NM33_9VIRU</name>
<sequence>MTYIDDMDQPYWVYESCIGNTTNVSIRASKTVGRTQYFIFLSKFITDHVNRILSIDNPLTLTNGSYVTIIRLIGNQEVTYPNKL</sequence>
<dbReference type="GeneID" id="80518969"/>
<dbReference type="EMBL" id="KY523104">
    <property type="protein sequence ID" value="QKU35539.1"/>
    <property type="molecule type" value="Genomic_DNA"/>
</dbReference>
<proteinExistence type="predicted"/>
<dbReference type="RefSeq" id="YP_010782205.1">
    <property type="nucleotide sequence ID" value="NC_075039.1"/>
</dbReference>
<accession>A0A6N1NM33</accession>
<organism evidence="1">
    <name type="scientific">Tupanvirus soda lake</name>
    <dbReference type="NCBI Taxonomy" id="2126985"/>
    <lineage>
        <taxon>Viruses</taxon>
        <taxon>Varidnaviria</taxon>
        <taxon>Bamfordvirae</taxon>
        <taxon>Nucleocytoviricota</taxon>
        <taxon>Megaviricetes</taxon>
        <taxon>Imitervirales</taxon>
        <taxon>Mimiviridae</taxon>
        <taxon>Megamimivirinae</taxon>
        <taxon>Tupanvirus</taxon>
        <taxon>Tupanvirus salinum</taxon>
    </lineage>
</organism>
<reference evidence="1" key="2">
    <citation type="journal article" date="2018" name="Nat. Commun.">
        <title>Tailed giant Tupanvirus possesses the most complete translational apparatus of the known virosphere.</title>
        <authorList>
            <person name="Abrahao J."/>
            <person name="Silva L."/>
            <person name="Silva L.S."/>
            <person name="Khalil J.Y.B."/>
            <person name="Rodrigues R."/>
            <person name="Arantes T."/>
            <person name="Assis F."/>
            <person name="Boratto P."/>
            <person name="Andrade M."/>
            <person name="Kroon E.G."/>
            <person name="Ribeiro B."/>
            <person name="Bergier I."/>
            <person name="Seligmann H."/>
            <person name="Ghigo E."/>
            <person name="Colson P."/>
            <person name="Levasseur A."/>
            <person name="Kroemer G."/>
            <person name="Raoult D."/>
            <person name="La Scola B."/>
        </authorList>
    </citation>
    <scope>NUCLEOTIDE SEQUENCE [LARGE SCALE GENOMIC DNA]</scope>
    <source>
        <strain evidence="1">Soda lake</strain>
    </source>
</reference>
<reference evidence="1" key="1">
    <citation type="submission" date="2017-01" db="EMBL/GenBank/DDBJ databases">
        <authorList>
            <person name="Assis F.L."/>
            <person name="Abrahao J.S."/>
            <person name="Silva L."/>
            <person name="Khalil J.B."/>
            <person name="Rodrigues R."/>
            <person name="Silva L.S."/>
            <person name="Arantes T."/>
            <person name="Boratto P."/>
            <person name="Andrade M."/>
            <person name="Kroon E.G."/>
            <person name="Ribeiro B."/>
            <person name="Bergier I."/>
            <person name="Seligmann H."/>
            <person name="Ghigo E."/>
            <person name="Colson P."/>
            <person name="Levasseur A."/>
            <person name="Raoult D."/>
            <person name="Scola B.L."/>
        </authorList>
    </citation>
    <scope>NUCLEOTIDE SEQUENCE</scope>
    <source>
        <strain evidence="1">Soda lake</strain>
    </source>
</reference>
<evidence type="ECO:0000313" key="1">
    <source>
        <dbReference type="EMBL" id="QKU35539.1"/>
    </source>
</evidence>
<protein>
    <submittedName>
        <fullName evidence="1">Uncharacterized protein</fullName>
    </submittedName>
</protein>